<keyword evidence="1" id="KW-0472">Membrane</keyword>
<sequence length="110" mass="13131">MKNNDIVEIMLLGIVLLVSGFFTIRYNILLLRLIWRSKKIPNEFFYSWFYFPWIYKNNNNEQFIEFNQFKEIPENLVAFFSIEYVLFLLFGIGLFIIGIGMLIIGMVSLL</sequence>
<organism evidence="2 3">
    <name type="scientific">Candidatus Roizmanbacteria bacterium CG07_land_8_20_14_0_80_34_15</name>
    <dbReference type="NCBI Taxonomy" id="1974849"/>
    <lineage>
        <taxon>Bacteria</taxon>
        <taxon>Candidatus Roizmaniibacteriota</taxon>
    </lineage>
</organism>
<evidence type="ECO:0000313" key="3">
    <source>
        <dbReference type="Proteomes" id="UP000230184"/>
    </source>
</evidence>
<feature type="transmembrane region" description="Helical" evidence="1">
    <location>
        <begin position="6"/>
        <end position="28"/>
    </location>
</feature>
<evidence type="ECO:0000313" key="2">
    <source>
        <dbReference type="EMBL" id="PIU37432.1"/>
    </source>
</evidence>
<keyword evidence="1" id="KW-0812">Transmembrane</keyword>
<name>A0A2M6YVJ0_9BACT</name>
<gene>
    <name evidence="2" type="ORF">COT02_00905</name>
</gene>
<proteinExistence type="predicted"/>
<comment type="caution">
    <text evidence="2">The sequence shown here is derived from an EMBL/GenBank/DDBJ whole genome shotgun (WGS) entry which is preliminary data.</text>
</comment>
<dbReference type="AlphaFoldDB" id="A0A2M6YVJ0"/>
<reference evidence="3" key="1">
    <citation type="submission" date="2017-09" db="EMBL/GenBank/DDBJ databases">
        <title>Depth-based differentiation of microbial function through sediment-hosted aquifers and enrichment of novel symbionts in the deep terrestrial subsurface.</title>
        <authorList>
            <person name="Probst A.J."/>
            <person name="Ladd B."/>
            <person name="Jarett J.K."/>
            <person name="Geller-Mcgrath D.E."/>
            <person name="Sieber C.M.K."/>
            <person name="Emerson J.B."/>
            <person name="Anantharaman K."/>
            <person name="Thomas B.C."/>
            <person name="Malmstrom R."/>
            <person name="Stieglmeier M."/>
            <person name="Klingl A."/>
            <person name="Woyke T."/>
            <person name="Ryan C.M."/>
            <person name="Banfield J.F."/>
        </authorList>
    </citation>
    <scope>NUCLEOTIDE SEQUENCE [LARGE SCALE GENOMIC DNA]</scope>
</reference>
<dbReference type="EMBL" id="PEWY01000022">
    <property type="protein sequence ID" value="PIU37432.1"/>
    <property type="molecule type" value="Genomic_DNA"/>
</dbReference>
<evidence type="ECO:0000256" key="1">
    <source>
        <dbReference type="SAM" id="Phobius"/>
    </source>
</evidence>
<feature type="transmembrane region" description="Helical" evidence="1">
    <location>
        <begin position="84"/>
        <end position="107"/>
    </location>
</feature>
<keyword evidence="1" id="KW-1133">Transmembrane helix</keyword>
<protein>
    <submittedName>
        <fullName evidence="2">Uncharacterized protein</fullName>
    </submittedName>
</protein>
<accession>A0A2M6YVJ0</accession>
<dbReference type="Proteomes" id="UP000230184">
    <property type="component" value="Unassembled WGS sequence"/>
</dbReference>